<name>A0A6C0HEP2_9ZZZZ</name>
<accession>A0A6C0HEP2</accession>
<keyword evidence="1" id="KW-1133">Transmembrane helix</keyword>
<organism evidence="2">
    <name type="scientific">viral metagenome</name>
    <dbReference type="NCBI Taxonomy" id="1070528"/>
    <lineage>
        <taxon>unclassified sequences</taxon>
        <taxon>metagenomes</taxon>
        <taxon>organismal metagenomes</taxon>
    </lineage>
</organism>
<proteinExistence type="predicted"/>
<dbReference type="EMBL" id="MN739934">
    <property type="protein sequence ID" value="QHT78616.1"/>
    <property type="molecule type" value="Genomic_DNA"/>
</dbReference>
<reference evidence="2" key="1">
    <citation type="journal article" date="2020" name="Nature">
        <title>Giant virus diversity and host interactions through global metagenomics.</title>
        <authorList>
            <person name="Schulz F."/>
            <person name="Roux S."/>
            <person name="Paez-Espino D."/>
            <person name="Jungbluth S."/>
            <person name="Walsh D.A."/>
            <person name="Denef V.J."/>
            <person name="McMahon K.D."/>
            <person name="Konstantinidis K.T."/>
            <person name="Eloe-Fadrosh E.A."/>
            <person name="Kyrpides N.C."/>
            <person name="Woyke T."/>
        </authorList>
    </citation>
    <scope>NUCLEOTIDE SEQUENCE</scope>
    <source>
        <strain evidence="2">GVMAG-M-3300023179-92</strain>
    </source>
</reference>
<dbReference type="AlphaFoldDB" id="A0A6C0HEP2"/>
<feature type="transmembrane region" description="Helical" evidence="1">
    <location>
        <begin position="92"/>
        <end position="110"/>
    </location>
</feature>
<protein>
    <submittedName>
        <fullName evidence="2">Uncharacterized protein</fullName>
    </submittedName>
</protein>
<keyword evidence="1" id="KW-0812">Transmembrane</keyword>
<feature type="transmembrane region" description="Helical" evidence="1">
    <location>
        <begin position="20"/>
        <end position="44"/>
    </location>
</feature>
<feature type="transmembrane region" description="Helical" evidence="1">
    <location>
        <begin position="65"/>
        <end position="86"/>
    </location>
</feature>
<sequence length="116" mass="12953">MNLKENILTFVPAAVLLGSGFLPIYGLLQPIVTFFILYIITMIVAKTRCKNMSVKDISKKSLAPLSYYIALTMLAILGVFVPFGLIGGVDMLFNNIFAWIVIGYLYKITFNKIFSC</sequence>
<evidence type="ECO:0000313" key="2">
    <source>
        <dbReference type="EMBL" id="QHT78616.1"/>
    </source>
</evidence>
<evidence type="ECO:0000256" key="1">
    <source>
        <dbReference type="SAM" id="Phobius"/>
    </source>
</evidence>
<keyword evidence="1" id="KW-0472">Membrane</keyword>